<dbReference type="InterPro" id="IPR015882">
    <property type="entry name" value="HEX_bac_N"/>
</dbReference>
<dbReference type="EC" id="3.2.1.52" evidence="3"/>
<organism evidence="10 11">
    <name type="scientific">Bacteroides salyersiae</name>
    <dbReference type="NCBI Taxonomy" id="291644"/>
    <lineage>
        <taxon>Bacteria</taxon>
        <taxon>Pseudomonadati</taxon>
        <taxon>Bacteroidota</taxon>
        <taxon>Bacteroidia</taxon>
        <taxon>Bacteroidales</taxon>
        <taxon>Bacteroidaceae</taxon>
        <taxon>Bacteroides</taxon>
    </lineage>
</organism>
<feature type="signal peptide" evidence="7">
    <location>
        <begin position="1"/>
        <end position="20"/>
    </location>
</feature>
<dbReference type="Pfam" id="PF00728">
    <property type="entry name" value="Glyco_hydro_20"/>
    <property type="match status" value="1"/>
</dbReference>
<dbReference type="InterPro" id="IPR025705">
    <property type="entry name" value="Beta_hexosaminidase_sua/sub"/>
</dbReference>
<evidence type="ECO:0000256" key="2">
    <source>
        <dbReference type="ARBA" id="ARBA00006285"/>
    </source>
</evidence>
<dbReference type="EMBL" id="VWMK01000012">
    <property type="protein sequence ID" value="KAA3763891.1"/>
    <property type="molecule type" value="Genomic_DNA"/>
</dbReference>
<dbReference type="AlphaFoldDB" id="A0A7J4XHY1"/>
<evidence type="ECO:0000256" key="5">
    <source>
        <dbReference type="ARBA" id="ARBA00023295"/>
    </source>
</evidence>
<dbReference type="GO" id="GO:0030203">
    <property type="term" value="P:glycosaminoglycan metabolic process"/>
    <property type="evidence" value="ECO:0007669"/>
    <property type="project" value="TreeGrafter"/>
</dbReference>
<evidence type="ECO:0000256" key="6">
    <source>
        <dbReference type="PIRSR" id="PIRSR625705-1"/>
    </source>
</evidence>
<proteinExistence type="inferred from homology"/>
<dbReference type="CDD" id="cd06563">
    <property type="entry name" value="GH20_chitobiase-like"/>
    <property type="match status" value="1"/>
</dbReference>
<evidence type="ECO:0000256" key="7">
    <source>
        <dbReference type="SAM" id="SignalP"/>
    </source>
</evidence>
<keyword evidence="5" id="KW-0326">Glycosidase</keyword>
<feature type="active site" description="Proton donor" evidence="6">
    <location>
        <position position="345"/>
    </location>
</feature>
<comment type="similarity">
    <text evidence="2">Belongs to the glycosyl hydrolase 20 family.</text>
</comment>
<evidence type="ECO:0000256" key="3">
    <source>
        <dbReference type="ARBA" id="ARBA00012663"/>
    </source>
</evidence>
<dbReference type="GO" id="GO:0004563">
    <property type="term" value="F:beta-N-acetylhexosaminidase activity"/>
    <property type="evidence" value="ECO:0007669"/>
    <property type="project" value="UniProtKB-EC"/>
</dbReference>
<dbReference type="Gene3D" id="3.30.379.10">
    <property type="entry name" value="Chitobiase/beta-hexosaminidase domain 2-like"/>
    <property type="match status" value="1"/>
</dbReference>
<feature type="domain" description="Glycoside hydrolase family 20 catalytic" evidence="8">
    <location>
        <begin position="164"/>
        <end position="510"/>
    </location>
</feature>
<comment type="caution">
    <text evidence="10">The sequence shown here is derived from an EMBL/GenBank/DDBJ whole genome shotgun (WGS) entry which is preliminary data.</text>
</comment>
<reference evidence="10 11" key="1">
    <citation type="journal article" date="2019" name="Nat. Med.">
        <title>A library of human gut bacterial isolates paired with longitudinal multiomics data enables mechanistic microbiome research.</title>
        <authorList>
            <person name="Poyet M."/>
            <person name="Groussin M."/>
            <person name="Gibbons S.M."/>
            <person name="Avila-Pacheco J."/>
            <person name="Jiang X."/>
            <person name="Kearney S.M."/>
            <person name="Perrotta A.R."/>
            <person name="Berdy B."/>
            <person name="Zhao S."/>
            <person name="Lieberman T.D."/>
            <person name="Swanson P.K."/>
            <person name="Smith M."/>
            <person name="Roesemann S."/>
            <person name="Alexander J.E."/>
            <person name="Rich S.A."/>
            <person name="Livny J."/>
            <person name="Vlamakis H."/>
            <person name="Clish C."/>
            <person name="Bullock K."/>
            <person name="Deik A."/>
            <person name="Scott J."/>
            <person name="Pierce K.A."/>
            <person name="Xavier R.J."/>
            <person name="Alm E.J."/>
        </authorList>
    </citation>
    <scope>NUCLEOTIDE SEQUENCE [LARGE SCALE GENOMIC DNA]</scope>
    <source>
        <strain evidence="10 11">BIOML-A10</strain>
    </source>
</reference>
<dbReference type="InterPro" id="IPR029018">
    <property type="entry name" value="Hex-like_dom2"/>
</dbReference>
<dbReference type="InterPro" id="IPR017853">
    <property type="entry name" value="GH"/>
</dbReference>
<evidence type="ECO:0000313" key="11">
    <source>
        <dbReference type="Proteomes" id="UP000422221"/>
    </source>
</evidence>
<dbReference type="GO" id="GO:0016020">
    <property type="term" value="C:membrane"/>
    <property type="evidence" value="ECO:0007669"/>
    <property type="project" value="TreeGrafter"/>
</dbReference>
<dbReference type="RefSeq" id="WP_130058847.1">
    <property type="nucleotide sequence ID" value="NZ_JADNPJ010000009.1"/>
</dbReference>
<evidence type="ECO:0000259" key="8">
    <source>
        <dbReference type="Pfam" id="PF00728"/>
    </source>
</evidence>
<dbReference type="PANTHER" id="PTHR22600">
    <property type="entry name" value="BETA-HEXOSAMINIDASE"/>
    <property type="match status" value="1"/>
</dbReference>
<sequence length="630" mass="71926">MKIINHFALLLLFGCAVSCTQPENSISNESIGIIPLPSTYELKPGTFYITGQSSIGIDKSDPEMTALANYFNEEISDATGFSLPVNNSGTIIFQLGEHKELGEEGYQLSISADQLILSAYKHHGIFNGIQSVLQLLPPEIKSKTVQADATWSINCIEVTDKPQFAWRGLMLDVSRHFFTKQEVKKFIDQMAEYKYNVFHWHLTDDQGWRLEVKSLPRLTAIGAWRAPRVGNWWEREPQLPTDSLSYGGYYTTEDIREIVEYAQQRYVTIVPEIDIPGHSMAALSAYPEISCTGGPFHVNVGNTFYTEIENSLCAGNEQTFEVLDSVFAEVARLFPSPYIHIGGDECYKGFWEKCPKCKMRMQKEHLKNLEELQSYFVKRVAAMVQKRGKQVIGWDEILEGGLAPEAIVMSWRGMKGGIEAAKQGHSVIMTPTDHCYLDFYQGDPTVEPNTYSMLRLQDCYKYQLIPDSVDASLIMGGQGNLWTESVPHYRQVEYMIWPRALAISETLWTDARLRNWKFFVNRVEQQFERFDRSGVNYARSIYDPIIYPHWDKERQLKIAMKTEIEGLSLFYTFDNTIPDIYSNMYTDTLSIPKNASMLRIAAYKGQEQAGRLIDITIDVLKKRAAEGEKK</sequence>
<dbReference type="GO" id="GO:0005975">
    <property type="term" value="P:carbohydrate metabolic process"/>
    <property type="evidence" value="ECO:0007669"/>
    <property type="project" value="InterPro"/>
</dbReference>
<feature type="domain" description="Beta-hexosaminidase bacterial type N-terminal" evidence="9">
    <location>
        <begin position="31"/>
        <end position="160"/>
    </location>
</feature>
<feature type="chain" id="PRO_5029494757" description="beta-N-acetylhexosaminidase" evidence="7">
    <location>
        <begin position="21"/>
        <end position="630"/>
    </location>
</feature>
<dbReference type="PRINTS" id="PR00738">
    <property type="entry name" value="GLHYDRLASE20"/>
</dbReference>
<evidence type="ECO:0000313" key="10">
    <source>
        <dbReference type="EMBL" id="KAA3763891.1"/>
    </source>
</evidence>
<dbReference type="Gene3D" id="3.20.20.80">
    <property type="entry name" value="Glycosidases"/>
    <property type="match status" value="1"/>
</dbReference>
<gene>
    <name evidence="10" type="ORF">F3F73_12815</name>
</gene>
<dbReference type="InterPro" id="IPR015883">
    <property type="entry name" value="Glyco_hydro_20_cat"/>
</dbReference>
<keyword evidence="4 10" id="KW-0378">Hydrolase</keyword>
<protein>
    <recommendedName>
        <fullName evidence="3">beta-N-acetylhexosaminidase</fullName>
        <ecNumber evidence="3">3.2.1.52</ecNumber>
    </recommendedName>
</protein>
<evidence type="ECO:0000256" key="4">
    <source>
        <dbReference type="ARBA" id="ARBA00022801"/>
    </source>
</evidence>
<dbReference type="SUPFAM" id="SSF55545">
    <property type="entry name" value="beta-N-acetylhexosaminidase-like domain"/>
    <property type="match status" value="1"/>
</dbReference>
<evidence type="ECO:0000259" key="9">
    <source>
        <dbReference type="Pfam" id="PF02838"/>
    </source>
</evidence>
<comment type="catalytic activity">
    <reaction evidence="1">
        <text>Hydrolysis of terminal non-reducing N-acetyl-D-hexosamine residues in N-acetyl-beta-D-hexosaminides.</text>
        <dbReference type="EC" id="3.2.1.52"/>
    </reaction>
</comment>
<name>A0A7J4XHY1_9BACE</name>
<dbReference type="Pfam" id="PF02838">
    <property type="entry name" value="Glyco_hydro_20b"/>
    <property type="match status" value="1"/>
</dbReference>
<accession>A0A7J4XHY1</accession>
<dbReference type="SUPFAM" id="SSF51445">
    <property type="entry name" value="(Trans)glycosidases"/>
    <property type="match status" value="1"/>
</dbReference>
<evidence type="ECO:0000256" key="1">
    <source>
        <dbReference type="ARBA" id="ARBA00001231"/>
    </source>
</evidence>
<dbReference type="Proteomes" id="UP000422221">
    <property type="component" value="Unassembled WGS sequence"/>
</dbReference>
<dbReference type="PROSITE" id="PS51257">
    <property type="entry name" value="PROKAR_LIPOPROTEIN"/>
    <property type="match status" value="1"/>
</dbReference>
<keyword evidence="7" id="KW-0732">Signal</keyword>
<dbReference type="PANTHER" id="PTHR22600:SF57">
    <property type="entry name" value="BETA-N-ACETYLHEXOSAMINIDASE"/>
    <property type="match status" value="1"/>
</dbReference>